<dbReference type="AlphaFoldDB" id="A0A7S2Z840"/>
<gene>
    <name evidence="2" type="ORF">CLAU1311_LOCUS9033</name>
</gene>
<feature type="domain" description="TsaA-like" evidence="1">
    <location>
        <begin position="1"/>
        <end position="27"/>
    </location>
</feature>
<name>A0A7S2Z840_9CHLO</name>
<dbReference type="PANTHER" id="PTHR12818:SF0">
    <property type="entry name" value="TRNA (ADENINE(37)-N6)-METHYLTRANSFERASE"/>
    <property type="match status" value="1"/>
</dbReference>
<dbReference type="InterPro" id="IPR023370">
    <property type="entry name" value="TrmO-like_N"/>
</dbReference>
<organism evidence="2">
    <name type="scientific">Chloropicon laureae</name>
    <dbReference type="NCBI Taxonomy" id="464258"/>
    <lineage>
        <taxon>Eukaryota</taxon>
        <taxon>Viridiplantae</taxon>
        <taxon>Chlorophyta</taxon>
        <taxon>Chloropicophyceae</taxon>
        <taxon>Chloropicales</taxon>
        <taxon>Chloropicaceae</taxon>
        <taxon>Chloropicon</taxon>
    </lineage>
</organism>
<proteinExistence type="predicted"/>
<dbReference type="InterPro" id="IPR036413">
    <property type="entry name" value="YaeB-like_sf"/>
</dbReference>
<sequence length="164" mass="18219">MEWMAFASRSPILDIKPYVPFCDAIGDASQPEWVTRDREVEEEPLHVSRVSISQEPWNRLRECWQRVGGEASLYEDFGTLVDLVRQVLSRDIRSLHQRGALALTAKTGSANHGKRPLGTGVEGSAANAAATAAATVYHLHLLGRIDISYVHERKEIEVIDATIV</sequence>
<dbReference type="PROSITE" id="PS51668">
    <property type="entry name" value="TSAA_2"/>
    <property type="match status" value="1"/>
</dbReference>
<dbReference type="EMBL" id="HBHU01013864">
    <property type="protein sequence ID" value="CAE0028346.1"/>
    <property type="molecule type" value="Transcribed_RNA"/>
</dbReference>
<dbReference type="SUPFAM" id="SSF118196">
    <property type="entry name" value="YaeB-like"/>
    <property type="match status" value="1"/>
</dbReference>
<protein>
    <recommendedName>
        <fullName evidence="1">TsaA-like domain-containing protein</fullName>
    </recommendedName>
</protein>
<accession>A0A7S2Z840</accession>
<reference evidence="2" key="1">
    <citation type="submission" date="2021-01" db="EMBL/GenBank/DDBJ databases">
        <authorList>
            <person name="Corre E."/>
            <person name="Pelletier E."/>
            <person name="Niang G."/>
            <person name="Scheremetjew M."/>
            <person name="Finn R."/>
            <person name="Kale V."/>
            <person name="Holt S."/>
            <person name="Cochrane G."/>
            <person name="Meng A."/>
            <person name="Brown T."/>
            <person name="Cohen L."/>
        </authorList>
    </citation>
    <scope>NUCLEOTIDE SEQUENCE</scope>
    <source>
        <strain evidence="2">RCC856</strain>
    </source>
</reference>
<evidence type="ECO:0000313" key="2">
    <source>
        <dbReference type="EMBL" id="CAE0028346.1"/>
    </source>
</evidence>
<evidence type="ECO:0000259" key="1">
    <source>
        <dbReference type="PROSITE" id="PS51668"/>
    </source>
</evidence>
<dbReference type="PANTHER" id="PTHR12818">
    <property type="entry name" value="TRNA (ADENINE(37)-N6)-METHYLTRANSFERASE"/>
    <property type="match status" value="1"/>
</dbReference>
<dbReference type="InterPro" id="IPR040372">
    <property type="entry name" value="YaeB-like"/>
</dbReference>